<evidence type="ECO:0000313" key="4">
    <source>
        <dbReference type="Proteomes" id="UP000479710"/>
    </source>
</evidence>
<accession>A0A6G1CSN2</accession>
<dbReference type="Proteomes" id="UP000479710">
    <property type="component" value="Unassembled WGS sequence"/>
</dbReference>
<reference evidence="3 4" key="1">
    <citation type="submission" date="2019-11" db="EMBL/GenBank/DDBJ databases">
        <title>Whole genome sequence of Oryza granulata.</title>
        <authorList>
            <person name="Li W."/>
        </authorList>
    </citation>
    <scope>NUCLEOTIDE SEQUENCE [LARGE SCALE GENOMIC DNA]</scope>
    <source>
        <strain evidence="4">cv. Menghai</strain>
        <tissue evidence="3">Leaf</tissue>
    </source>
</reference>
<dbReference type="OrthoDB" id="999321at2759"/>
<keyword evidence="2" id="KW-0472">Membrane</keyword>
<gene>
    <name evidence="3" type="ORF">E2562_018087</name>
</gene>
<evidence type="ECO:0000256" key="1">
    <source>
        <dbReference type="SAM" id="MobiDB-lite"/>
    </source>
</evidence>
<name>A0A6G1CSN2_9ORYZ</name>
<evidence type="ECO:0000313" key="3">
    <source>
        <dbReference type="EMBL" id="KAF0902593.1"/>
    </source>
</evidence>
<protein>
    <submittedName>
        <fullName evidence="3">Uncharacterized protein</fullName>
    </submittedName>
</protein>
<feature type="transmembrane region" description="Helical" evidence="2">
    <location>
        <begin position="12"/>
        <end position="33"/>
    </location>
</feature>
<feature type="region of interest" description="Disordered" evidence="1">
    <location>
        <begin position="75"/>
        <end position="96"/>
    </location>
</feature>
<sequence>MAEPAVYISPELGAALAKVAVFALVQALVYLILRKSSGIFSPDRTARSLSFRPMRSMSVRRFVAALYDDPVGVPEDGGSSASAPQPVHRGPDPAENSSKLEKIVLPHVVAERHYCVELSRAHLACVAARALILRRHGADADADAIAIAIAAVGSNVAA</sequence>
<keyword evidence="4" id="KW-1185">Reference proteome</keyword>
<proteinExistence type="predicted"/>
<dbReference type="AlphaFoldDB" id="A0A6G1CSN2"/>
<dbReference type="PANTHER" id="PTHR34268:SF7">
    <property type="entry name" value="OS06G0207200 PROTEIN"/>
    <property type="match status" value="1"/>
</dbReference>
<keyword evidence="2" id="KW-0812">Transmembrane</keyword>
<dbReference type="EMBL" id="SPHZ02000008">
    <property type="protein sequence ID" value="KAF0902593.1"/>
    <property type="molecule type" value="Genomic_DNA"/>
</dbReference>
<organism evidence="3 4">
    <name type="scientific">Oryza meyeriana var. granulata</name>
    <dbReference type="NCBI Taxonomy" id="110450"/>
    <lineage>
        <taxon>Eukaryota</taxon>
        <taxon>Viridiplantae</taxon>
        <taxon>Streptophyta</taxon>
        <taxon>Embryophyta</taxon>
        <taxon>Tracheophyta</taxon>
        <taxon>Spermatophyta</taxon>
        <taxon>Magnoliopsida</taxon>
        <taxon>Liliopsida</taxon>
        <taxon>Poales</taxon>
        <taxon>Poaceae</taxon>
        <taxon>BOP clade</taxon>
        <taxon>Oryzoideae</taxon>
        <taxon>Oryzeae</taxon>
        <taxon>Oryzinae</taxon>
        <taxon>Oryza</taxon>
        <taxon>Oryza meyeriana</taxon>
    </lineage>
</organism>
<evidence type="ECO:0000256" key="2">
    <source>
        <dbReference type="SAM" id="Phobius"/>
    </source>
</evidence>
<comment type="caution">
    <text evidence="3">The sequence shown here is derived from an EMBL/GenBank/DDBJ whole genome shotgun (WGS) entry which is preliminary data.</text>
</comment>
<dbReference type="PANTHER" id="PTHR34268">
    <property type="entry name" value="OS01G0321850 PROTEIN"/>
    <property type="match status" value="1"/>
</dbReference>
<keyword evidence="2" id="KW-1133">Transmembrane helix</keyword>